<comment type="caution">
    <text evidence="4">The sequence shown here is derived from an EMBL/GenBank/DDBJ whole genome shotgun (WGS) entry which is preliminary data.</text>
</comment>
<feature type="compositionally biased region" description="Basic and acidic residues" evidence="2">
    <location>
        <begin position="988"/>
        <end position="998"/>
    </location>
</feature>
<dbReference type="PANTHER" id="PTHR39063:SF1">
    <property type="entry name" value="OFD1 CENTRIOLE AND CENTRIOLAR SATELLITE PROTEIN"/>
    <property type="match status" value="1"/>
</dbReference>
<name>A0A024GIL6_9STRA</name>
<evidence type="ECO:0000256" key="1">
    <source>
        <dbReference type="SAM" id="Coils"/>
    </source>
</evidence>
<feature type="domain" description="FGFR1 oncogene partner (FOP) N-terminal dimerisation" evidence="3">
    <location>
        <begin position="70"/>
        <end position="138"/>
    </location>
</feature>
<dbReference type="Pfam" id="PF09398">
    <property type="entry name" value="FOP_dimer"/>
    <property type="match status" value="1"/>
</dbReference>
<dbReference type="EMBL" id="CAIX01000118">
    <property type="protein sequence ID" value="CCI46183.1"/>
    <property type="molecule type" value="Genomic_DNA"/>
</dbReference>
<proteinExistence type="predicted"/>
<dbReference type="GO" id="GO:0036064">
    <property type="term" value="C:ciliary basal body"/>
    <property type="evidence" value="ECO:0007669"/>
    <property type="project" value="TreeGrafter"/>
</dbReference>
<feature type="coiled-coil region" evidence="1">
    <location>
        <begin position="312"/>
        <end position="346"/>
    </location>
</feature>
<dbReference type="InterPro" id="IPR055289">
    <property type="entry name" value="OFD1"/>
</dbReference>
<accession>A0A024GIL6</accession>
<dbReference type="InParanoid" id="A0A024GIL6"/>
<dbReference type="Gene3D" id="1.20.5.1160">
    <property type="entry name" value="Vasodilator-stimulated phosphoprotein"/>
    <property type="match status" value="1"/>
</dbReference>
<dbReference type="AlphaFoldDB" id="A0A024GIL6"/>
<dbReference type="GO" id="GO:0005576">
    <property type="term" value="C:extracellular region"/>
    <property type="evidence" value="ECO:0007669"/>
    <property type="project" value="GOC"/>
</dbReference>
<dbReference type="InterPro" id="IPR018993">
    <property type="entry name" value="FOP_dimerisation-dom_N"/>
</dbReference>
<dbReference type="OrthoDB" id="206339at2759"/>
<evidence type="ECO:0000256" key="2">
    <source>
        <dbReference type="SAM" id="MobiDB-lite"/>
    </source>
</evidence>
<dbReference type="GO" id="GO:0005813">
    <property type="term" value="C:centrosome"/>
    <property type="evidence" value="ECO:0007669"/>
    <property type="project" value="TreeGrafter"/>
</dbReference>
<dbReference type="Proteomes" id="UP000053237">
    <property type="component" value="Unassembled WGS sequence"/>
</dbReference>
<evidence type="ECO:0000313" key="5">
    <source>
        <dbReference type="Proteomes" id="UP000053237"/>
    </source>
</evidence>
<feature type="compositionally biased region" description="Basic and acidic residues" evidence="2">
    <location>
        <begin position="664"/>
        <end position="678"/>
    </location>
</feature>
<feature type="coiled-coil region" evidence="1">
    <location>
        <begin position="436"/>
        <end position="580"/>
    </location>
</feature>
<sequence>MLGSAIPHRDEKMLSVEDFKAEMFKSFRDNGMLDLLRAQLRRACIEKLQKKKEDLSKDTNQYARSLPPLSTLHNRVVHGLVQEYFSIAQLEHSKAVFLPEIGGKENLIQRDVIEQMLEISVKDDLSTESEPKPLLFILLDNFLRKGRMATTTTCTQTTLDSSDHRFMLETQLRRLDHAYLEKVKADNTFPGRLAEGKMRQFEKGCENRYFSKLQNELELFKSHELERVREEELQRCQDEMEKLRESVLNEQEEMHKALCKKEQLLESEWEAKRRDMETQLFEMRQSIFDKMDQLRTRESSLESKYAGEDRRITVERDRLTTLEEKLRRKEETLDQVIHSAEQAKENKLLIEKATWVAEIEKREQKVLSVEAFLTKKKETLELEKKHLEAMHQETREQKERLESYEVKFCSLTAQLTQADTSLARLDQALAYKEELLQDFRSRYESEHQKISRLENENDVLLNENKNLRANLQAVEENKTKLHGDVARLREEMIGFRLEEANTLMKERKRMLEIAESQRRNSQRKEDDLLSRMHELRSQLSEAEATSDKYRAQYEDETAHVESLRQEVRNLNLSLSRANSLVHTKHGYGHSRITMPIHNLERKTRRNEHFQEAWGKKILSTEYPLMTGMGQFPLVSTIKKCSQTAGAEHRGSCLAHPQMSIGSAEETKTRAEEESTEDHSIVNHATLVTPLVTNEEKVSWDQLLQKRIELQHASLQIERHDGAIRRGIETADDRCECISSLPAREDIVRDGTYPRASLEMNNSDCMLADQNTIEDHKLSKNVRPAEPVHHIDLNRIEDAHGLWHSVQEDLDDVSKQDLGSSTERKNKSPLELDSSIYSTLQDIGILDATELPASRVGNNFGVSVDNVRGARVEEHLEDFKIEMTVLDLSTDQLDHPYKLDDSIPGELQDVATCFYDANKQSVEEVEINSKDVICQPGDENKKKSSLLSRTEESREDALLDMYRERVLARRAAEKENYQEAAKLNQAEPCEYRSDPKKFSQGDSDEEELEESSASFAMSR</sequence>
<keyword evidence="1" id="KW-0175">Coiled coil</keyword>
<dbReference type="Gene3D" id="1.20.960.40">
    <property type="match status" value="1"/>
</dbReference>
<gene>
    <name evidence="4" type="ORF">BN9_071120</name>
</gene>
<dbReference type="STRING" id="65357.A0A024GIL6"/>
<dbReference type="GO" id="GO:0060287">
    <property type="term" value="P:epithelial cilium movement involved in determination of left/right asymmetry"/>
    <property type="evidence" value="ECO:0007669"/>
    <property type="project" value="TreeGrafter"/>
</dbReference>
<organism evidence="4 5">
    <name type="scientific">Albugo candida</name>
    <dbReference type="NCBI Taxonomy" id="65357"/>
    <lineage>
        <taxon>Eukaryota</taxon>
        <taxon>Sar</taxon>
        <taxon>Stramenopiles</taxon>
        <taxon>Oomycota</taxon>
        <taxon>Peronosporomycetes</taxon>
        <taxon>Albuginales</taxon>
        <taxon>Albuginaceae</taxon>
        <taxon>Albugo</taxon>
    </lineage>
</organism>
<protein>
    <recommendedName>
        <fullName evidence="3">FGFR1 oncogene partner (FOP) N-terminal dimerisation domain-containing protein</fullName>
    </recommendedName>
</protein>
<feature type="region of interest" description="Disordered" evidence="2">
    <location>
        <begin position="972"/>
        <end position="1018"/>
    </location>
</feature>
<evidence type="ECO:0000259" key="3">
    <source>
        <dbReference type="Pfam" id="PF09398"/>
    </source>
</evidence>
<feature type="region of interest" description="Disordered" evidence="2">
    <location>
        <begin position="649"/>
        <end position="678"/>
    </location>
</feature>
<feature type="coiled-coil region" evidence="1">
    <location>
        <begin position="370"/>
        <end position="407"/>
    </location>
</feature>
<dbReference type="GO" id="GO:0034453">
    <property type="term" value="P:microtubule anchoring"/>
    <property type="evidence" value="ECO:0007669"/>
    <property type="project" value="InterPro"/>
</dbReference>
<feature type="coiled-coil region" evidence="1">
    <location>
        <begin position="226"/>
        <end position="268"/>
    </location>
</feature>
<reference evidence="4 5" key="1">
    <citation type="submission" date="2012-05" db="EMBL/GenBank/DDBJ databases">
        <title>Recombination and specialization in a pathogen metapopulation.</title>
        <authorList>
            <person name="Gardiner A."/>
            <person name="Kemen E."/>
            <person name="Schultz-Larsen T."/>
            <person name="MacLean D."/>
            <person name="Van Oosterhout C."/>
            <person name="Jones J.D.G."/>
        </authorList>
    </citation>
    <scope>NUCLEOTIDE SEQUENCE [LARGE SCALE GENOMIC DNA]</scope>
    <source>
        <strain evidence="4 5">Ac Nc2</strain>
    </source>
</reference>
<keyword evidence="5" id="KW-1185">Reference proteome</keyword>
<evidence type="ECO:0000313" key="4">
    <source>
        <dbReference type="EMBL" id="CCI46183.1"/>
    </source>
</evidence>
<dbReference type="PANTHER" id="PTHR39063">
    <property type="entry name" value="ORAL-FACIAL-DIGITAL SYNDROME 1 PROTEIN HOMOLOG"/>
    <property type="match status" value="1"/>
</dbReference>